<feature type="non-terminal residue" evidence="9">
    <location>
        <position position="1"/>
    </location>
</feature>
<comment type="subunit">
    <text evidence="2">Homodimer.</text>
</comment>
<feature type="transmembrane region" description="Helical" evidence="8">
    <location>
        <begin position="1642"/>
        <end position="1665"/>
    </location>
</feature>
<organism evidence="9 10">
    <name type="scientific">Rhinopomastus cyanomelas</name>
    <name type="common">Common scimitarbill</name>
    <dbReference type="NCBI Taxonomy" id="113115"/>
    <lineage>
        <taxon>Eukaryota</taxon>
        <taxon>Metazoa</taxon>
        <taxon>Chordata</taxon>
        <taxon>Craniata</taxon>
        <taxon>Vertebrata</taxon>
        <taxon>Euteleostomi</taxon>
        <taxon>Archelosauria</taxon>
        <taxon>Archosauria</taxon>
        <taxon>Dinosauria</taxon>
        <taxon>Saurischia</taxon>
        <taxon>Theropoda</taxon>
        <taxon>Coelurosauria</taxon>
        <taxon>Aves</taxon>
        <taxon>Neognathae</taxon>
        <taxon>Neoaves</taxon>
        <taxon>Telluraves</taxon>
        <taxon>Coraciimorphae</taxon>
        <taxon>Bucerotiformes</taxon>
        <taxon>Rhinopomastidae</taxon>
        <taxon>Rhinopomastus</taxon>
    </lineage>
</organism>
<keyword evidence="4" id="KW-0325">Glycoprotein</keyword>
<name>A0A7L1NKE8_RHICY</name>
<feature type="active site" description="Nucleophile" evidence="6">
    <location>
        <position position="1504"/>
    </location>
</feature>
<gene>
    <name evidence="9" type="primary">Lct</name>
    <name evidence="9" type="ORF">RHICYA_R00627</name>
</gene>
<dbReference type="PROSITE" id="PS00653">
    <property type="entry name" value="GLYCOSYL_HYDROL_F1_2"/>
    <property type="match status" value="2"/>
</dbReference>
<keyword evidence="3 7" id="KW-0378">Hydrolase</keyword>
<dbReference type="SUPFAM" id="SSF51445">
    <property type="entry name" value="(Trans)glycosidases"/>
    <property type="match status" value="3"/>
</dbReference>
<evidence type="ECO:0000256" key="6">
    <source>
        <dbReference type="PROSITE-ProRule" id="PRU10055"/>
    </source>
</evidence>
<dbReference type="PANTHER" id="PTHR10353">
    <property type="entry name" value="GLYCOSYL HYDROLASE"/>
    <property type="match status" value="1"/>
</dbReference>
<evidence type="ECO:0000256" key="4">
    <source>
        <dbReference type="ARBA" id="ARBA00023180"/>
    </source>
</evidence>
<evidence type="ECO:0000256" key="3">
    <source>
        <dbReference type="ARBA" id="ARBA00022801"/>
    </source>
</evidence>
<dbReference type="PROSITE" id="PS00572">
    <property type="entry name" value="GLYCOSYL_HYDROL_F1_1"/>
    <property type="match status" value="2"/>
</dbReference>
<comment type="similarity">
    <text evidence="1">Belongs to the glycosyl hydrolase 1 family.</text>
</comment>
<keyword evidence="8" id="KW-0472">Membrane</keyword>
<evidence type="ECO:0000256" key="8">
    <source>
        <dbReference type="SAM" id="Phobius"/>
    </source>
</evidence>
<dbReference type="FunFam" id="3.20.20.80:FF:000013">
    <property type="entry name" value="lactase-phlorizin hydrolase"/>
    <property type="match status" value="3"/>
</dbReference>
<evidence type="ECO:0000256" key="1">
    <source>
        <dbReference type="ARBA" id="ARBA00010838"/>
    </source>
</evidence>
<keyword evidence="10" id="KW-1185">Reference proteome</keyword>
<dbReference type="Gene3D" id="3.20.20.80">
    <property type="entry name" value="Glycosidases"/>
    <property type="match status" value="3"/>
</dbReference>
<dbReference type="OrthoDB" id="65569at2759"/>
<dbReference type="PANTHER" id="PTHR10353:SF38">
    <property type="entry name" value="LACTASE_PHLORIZIN HYDROLASE"/>
    <property type="match status" value="1"/>
</dbReference>
<keyword evidence="8" id="KW-1133">Transmembrane helix</keyword>
<keyword evidence="5 7" id="KW-0326">Glycosidase</keyword>
<dbReference type="GO" id="GO:0000016">
    <property type="term" value="F:lactase activity"/>
    <property type="evidence" value="ECO:0007669"/>
    <property type="project" value="TreeGrafter"/>
</dbReference>
<dbReference type="Pfam" id="PF00232">
    <property type="entry name" value="Glyco_hydro_1"/>
    <property type="match status" value="3"/>
</dbReference>
<dbReference type="InterPro" id="IPR001360">
    <property type="entry name" value="Glyco_hydro_1"/>
</dbReference>
<dbReference type="EMBL" id="VXBP01007016">
    <property type="protein sequence ID" value="NXO00060.1"/>
    <property type="molecule type" value="Genomic_DNA"/>
</dbReference>
<evidence type="ECO:0000256" key="2">
    <source>
        <dbReference type="ARBA" id="ARBA00011738"/>
    </source>
</evidence>
<sequence length="1683" mass="191399">SFQDSVDFLSLNLQYHCRNEADFYKTLGEFQNVWKDTEILVFTLKFFGCASMEENPFIPVATIVTAITKEDTRVIGYDVNQVLDFPSSHVLSQTNTLLGSPDAVLAPRSSYQTVWEMFAKQPASERDSFLQEVFPSGFLWGTSTGAFSIEGAWAEDGKGESIWDQFGHAGHAYMNQTADVACDSYYKTSYDLYLLRGLRPQLYKFSVSWPRIFPAGTNETINSNGVDYYNQLINRLLDSNIEPMVTLFHWDLPQTLQVLGGWQNDGIIDAFVSYADFCFATFGDRVKFWVTFHEPWVISYAGYGTGEHPPGITDPGVASYKVAHTILKAHAKVWHLYNDKYRSQQLGKVGLVLNSDWAEPKTPGNPEDVKASERYLQFMLGWFAHPIFVNGDYPDILKDQIQEANQQCSTTVAQLPLFTEEEKSWLKGTADFFGLSHYTSHLVSAVTNGTCTPSYENIGNFSLHVDPSWPQTASSWIRVVPWGLRRLLKFVSQEYTGTEIPIYIAGNGVPTDGKEDLTNDTLRVDYFRRYINEALKAVKLDAVDVRSYIARSLVDGFEGPVGCSLKFGLHHVNFEDSNRPRTPKASAYFYSGVIEKNGFPSDVSDRFPAPVVFDLPVPSKLPNLPASEVPSKAKAVWQKFSSQTKFERDMYFYGTFPEDFTWGVSSSAYQIEGGWDADGKGPSIWDNFTHVPGNIKNNDNGDIACDSYHKVEEDLYLLRALGVKNYHFSLSWPRIFPSGRNDSINHRGVDYYNRLIDGLVANNITPIVTLYHWDLPQALQDIGGWESSALIDLFDSFADFCFRTFGDRVKFWITFNEPQVIAWVGYGTGAFPPNVKDPGSAPYRVAHILLKAHARVYHTYDDKYRGIQGGVIALCPNIDWAEPETPSDPKDVEAADRYMQFLVGWFTHPIFKNGDYPDVMKWKVGNRSELQDLPSSRLPTFTAEEREYIRGTADVFCFNTYTSKIVTHRTTRLKPFSYEYDQEISAKVDNSWPSSAVTGHRAVAWGLRRLLNWIKEEYGNPPIYIIENGVGIKTKSDVDDNSRIFYFKTYIDEALKAYKLDGVNLRGYNAWSFMDSFEWLEGYDPRFGLHQVDFDNPKRPRTPKRSAVYYAEVIRSNGIPLPEEDTFLYGEFPENFSWSVATAAYQIEGGWRADGKGLSIWDKYAHTPLRVSNDDTGDVACDSYHKIQEDVEMLKNLKVSHYRFSISWSRVLPDGTTRYINEMGLNYYERLIDALLAANIKPQVTLYHWDLPQALQNVGGWENDTVVERFKEYAELLFKRLGDKVKFWITFNEPYNTAYLGYGVGTAAPGISIRPGRAPYVVAHNLIKAHAEVWHLYNETYRAKQGGLISITINSDWAEPRNPHKQEDVDAARQYLQFLLGWFAHPIFKNGDYNEVMKRRIRERSLAQGLSQSRLPEFTESEKQRIKGTYDYFGLNHYTTVLTYKINYPTGVLSYDSDRGVASVTDRSWLDSGSLWLKVTPFGFRKLLRWIKEEYNDPPIYVTENGISERGDFTFNDTWRIHYFRSYINEALKAVVLDGVDLRGYTAWTLMDNFEWAVGFDEKFGFYHVNFTDPELPRRPKASARYYSQMINCNGFPDPATGPHPCLELEPQGTVPPTATTPGLADSVRFLGLDLSSESAEIALYVLFALAAVGAVGLALAAFTCGKISKKSHKQSHIKLSKL</sequence>
<dbReference type="PRINTS" id="PR00131">
    <property type="entry name" value="GLHYDRLASE1"/>
</dbReference>
<dbReference type="InterPro" id="IPR018120">
    <property type="entry name" value="Glyco_hydro_1_AS"/>
</dbReference>
<evidence type="ECO:0000313" key="9">
    <source>
        <dbReference type="EMBL" id="NXO00060.1"/>
    </source>
</evidence>
<dbReference type="InterPro" id="IPR033132">
    <property type="entry name" value="GH_1_N_CS"/>
</dbReference>
<protein>
    <submittedName>
        <fullName evidence="9">LPH hydrolase</fullName>
    </submittedName>
</protein>
<evidence type="ECO:0000256" key="5">
    <source>
        <dbReference type="ARBA" id="ARBA00023295"/>
    </source>
</evidence>
<keyword evidence="8" id="KW-0812">Transmembrane</keyword>
<dbReference type="InterPro" id="IPR017853">
    <property type="entry name" value="GH"/>
</dbReference>
<comment type="caution">
    <text evidence="9">The sequence shown here is derived from an EMBL/GenBank/DDBJ whole genome shotgun (WGS) entry which is preliminary data.</text>
</comment>
<feature type="active site" description="Nucleophile" evidence="6">
    <location>
        <position position="1027"/>
    </location>
</feature>
<proteinExistence type="inferred from homology"/>
<dbReference type="GO" id="GO:0005975">
    <property type="term" value="P:carbohydrate metabolic process"/>
    <property type="evidence" value="ECO:0007669"/>
    <property type="project" value="InterPro"/>
</dbReference>
<evidence type="ECO:0000313" key="10">
    <source>
        <dbReference type="Proteomes" id="UP000565785"/>
    </source>
</evidence>
<evidence type="ECO:0000256" key="7">
    <source>
        <dbReference type="RuleBase" id="RU004468"/>
    </source>
</evidence>
<accession>A0A7L1NKE8</accession>
<feature type="non-terminal residue" evidence="9">
    <location>
        <position position="1683"/>
    </location>
</feature>
<reference evidence="9 10" key="1">
    <citation type="submission" date="2019-09" db="EMBL/GenBank/DDBJ databases">
        <title>Bird 10,000 Genomes (B10K) Project - Family phase.</title>
        <authorList>
            <person name="Zhang G."/>
        </authorList>
    </citation>
    <scope>NUCLEOTIDE SEQUENCE [LARGE SCALE GENOMIC DNA]</scope>
    <source>
        <strain evidence="9">B10K-DU-002-35</strain>
        <tissue evidence="9">Muscle</tissue>
    </source>
</reference>
<dbReference type="Proteomes" id="UP000565785">
    <property type="component" value="Unassembled WGS sequence"/>
</dbReference>